<protein>
    <recommendedName>
        <fullName evidence="4">Cytochrome b561</fullName>
    </recommendedName>
</protein>
<keyword evidence="1" id="KW-0812">Transmembrane</keyword>
<proteinExistence type="predicted"/>
<evidence type="ECO:0008006" key="4">
    <source>
        <dbReference type="Google" id="ProtNLM"/>
    </source>
</evidence>
<gene>
    <name evidence="2" type="ORF">JI747_004190</name>
</gene>
<organism evidence="2 3">
    <name type="scientific">Chryseobacterium tagetis</name>
    <dbReference type="NCBI Taxonomy" id="2801334"/>
    <lineage>
        <taxon>Bacteria</taxon>
        <taxon>Pseudomonadati</taxon>
        <taxon>Bacteroidota</taxon>
        <taxon>Flavobacteriia</taxon>
        <taxon>Flavobacteriales</taxon>
        <taxon>Weeksellaceae</taxon>
        <taxon>Chryseobacterium group</taxon>
        <taxon>Chryseobacterium</taxon>
    </lineage>
</organism>
<comment type="caution">
    <text evidence="2">The sequence shown here is derived from an EMBL/GenBank/DDBJ whole genome shotgun (WGS) entry which is preliminary data.</text>
</comment>
<feature type="transmembrane region" description="Helical" evidence="1">
    <location>
        <begin position="99"/>
        <end position="124"/>
    </location>
</feature>
<keyword evidence="3" id="KW-1185">Reference proteome</keyword>
<evidence type="ECO:0000313" key="2">
    <source>
        <dbReference type="EMBL" id="MCA6066366.1"/>
    </source>
</evidence>
<dbReference type="RefSeq" id="WP_225686495.1">
    <property type="nucleotide sequence ID" value="NZ_JAERSE020000001.1"/>
</dbReference>
<feature type="transmembrane region" description="Helical" evidence="1">
    <location>
        <begin position="136"/>
        <end position="156"/>
    </location>
</feature>
<name>A0ABS7ZXA4_9FLAO</name>
<evidence type="ECO:0000313" key="3">
    <source>
        <dbReference type="Proteomes" id="UP000618240"/>
    </source>
</evidence>
<dbReference type="EMBL" id="JAERSE020000001">
    <property type="protein sequence ID" value="MCA6066366.1"/>
    <property type="molecule type" value="Genomic_DNA"/>
</dbReference>
<dbReference type="Proteomes" id="UP000618240">
    <property type="component" value="Unassembled WGS sequence"/>
</dbReference>
<feature type="transmembrane region" description="Helical" evidence="1">
    <location>
        <begin position="60"/>
        <end position="79"/>
    </location>
</feature>
<sequence>MFLLYLCPVHKNLMMYQTLTFLHSTFRWLVLMSLLYSVYRAYQGYFSNKVFSKMDNSVRHWTATIAHIQLVLGITLYSQSQIVKYFWKNFNEAKESFDLLFFGLIHIFLMLFSIILITIGSAVSKRKETDKEKFKTMLIYFLIALLIIFIAIPWPFSPLANRPYFR</sequence>
<reference evidence="2 3" key="1">
    <citation type="submission" date="2021-09" db="EMBL/GenBank/DDBJ databases">
        <title>Genome sequencing and assembly of Chryseobacterium sp. RG1.</title>
        <authorList>
            <person name="Chhetri G."/>
        </authorList>
    </citation>
    <scope>NUCLEOTIDE SEQUENCE [LARGE SCALE GENOMIC DNA]</scope>
    <source>
        <strain evidence="2 3">RG1</strain>
    </source>
</reference>
<accession>A0ABS7ZXA4</accession>
<evidence type="ECO:0000256" key="1">
    <source>
        <dbReference type="SAM" id="Phobius"/>
    </source>
</evidence>
<keyword evidence="1" id="KW-0472">Membrane</keyword>
<feature type="transmembrane region" description="Helical" evidence="1">
    <location>
        <begin position="20"/>
        <end position="39"/>
    </location>
</feature>
<keyword evidence="1" id="KW-1133">Transmembrane helix</keyword>